<reference evidence="2" key="1">
    <citation type="submission" date="2021-01" db="EMBL/GenBank/DDBJ databases">
        <authorList>
            <consortium name="Genoscope - CEA"/>
            <person name="William W."/>
        </authorList>
    </citation>
    <scope>NUCLEOTIDE SEQUENCE</scope>
</reference>
<keyword evidence="1" id="KW-0812">Transmembrane</keyword>
<dbReference type="AlphaFoldDB" id="A0A816K5K7"/>
<gene>
    <name evidence="2" type="ORF">DARMORV10_C04P60240.1</name>
</gene>
<feature type="transmembrane region" description="Helical" evidence="1">
    <location>
        <begin position="47"/>
        <end position="78"/>
    </location>
</feature>
<evidence type="ECO:0000313" key="2">
    <source>
        <dbReference type="EMBL" id="CAF1865073.1"/>
    </source>
</evidence>
<organism evidence="2">
    <name type="scientific">Brassica napus</name>
    <name type="common">Rape</name>
    <dbReference type="NCBI Taxonomy" id="3708"/>
    <lineage>
        <taxon>Eukaryota</taxon>
        <taxon>Viridiplantae</taxon>
        <taxon>Streptophyta</taxon>
        <taxon>Embryophyta</taxon>
        <taxon>Tracheophyta</taxon>
        <taxon>Spermatophyta</taxon>
        <taxon>Magnoliopsida</taxon>
        <taxon>eudicotyledons</taxon>
        <taxon>Gunneridae</taxon>
        <taxon>Pentapetalae</taxon>
        <taxon>rosids</taxon>
        <taxon>malvids</taxon>
        <taxon>Brassicales</taxon>
        <taxon>Brassicaceae</taxon>
        <taxon>Brassiceae</taxon>
        <taxon>Brassica</taxon>
    </lineage>
</organism>
<keyword evidence="1" id="KW-0472">Membrane</keyword>
<dbReference type="Proteomes" id="UP001295469">
    <property type="component" value="Chromosome C04"/>
</dbReference>
<dbReference type="EMBL" id="HG994368">
    <property type="protein sequence ID" value="CAF1865073.1"/>
    <property type="molecule type" value="Genomic_DNA"/>
</dbReference>
<accession>A0A816K5K7</accession>
<sequence length="93" mass="10608">MSMSPVVFRVPAIGRVCALNACSHQLVVRTVQHTCTFLWSRLLAGPILARLVMICQPILGLCFLYVWAFFIILCLYLIKLQKKKHNNGMYHST</sequence>
<keyword evidence="1" id="KW-1133">Transmembrane helix</keyword>
<protein>
    <submittedName>
        <fullName evidence="2">(rape) hypothetical protein</fullName>
    </submittedName>
</protein>
<name>A0A816K5K7_BRANA</name>
<evidence type="ECO:0000256" key="1">
    <source>
        <dbReference type="SAM" id="Phobius"/>
    </source>
</evidence>
<proteinExistence type="predicted"/>